<protein>
    <recommendedName>
        <fullName evidence="2">Chemokine interleukin-8-like domain-containing protein</fullName>
    </recommendedName>
</protein>
<evidence type="ECO:0000256" key="1">
    <source>
        <dbReference type="ARBA" id="ARBA00022514"/>
    </source>
</evidence>
<accession>A0AA40HHF5</accession>
<dbReference type="GO" id="GO:0008009">
    <property type="term" value="F:chemokine activity"/>
    <property type="evidence" value="ECO:0007669"/>
    <property type="project" value="InterPro"/>
</dbReference>
<evidence type="ECO:0000313" key="4">
    <source>
        <dbReference type="Proteomes" id="UP001177744"/>
    </source>
</evidence>
<keyword evidence="1" id="KW-0202">Cytokine</keyword>
<dbReference type="GO" id="GO:0006955">
    <property type="term" value="P:immune response"/>
    <property type="evidence" value="ECO:0007669"/>
    <property type="project" value="InterPro"/>
</dbReference>
<dbReference type="InterPro" id="IPR001811">
    <property type="entry name" value="Chemokine_IL8-like_dom"/>
</dbReference>
<proteinExistence type="predicted"/>
<dbReference type="InterPro" id="IPR036048">
    <property type="entry name" value="Interleukin_8-like_sf"/>
</dbReference>
<dbReference type="Proteomes" id="UP001177744">
    <property type="component" value="Unassembled WGS sequence"/>
</dbReference>
<feature type="domain" description="Chemokine interleukin-8-like" evidence="2">
    <location>
        <begin position="52"/>
        <end position="75"/>
    </location>
</feature>
<evidence type="ECO:0000313" key="3">
    <source>
        <dbReference type="EMBL" id="KAK1331299.1"/>
    </source>
</evidence>
<name>A0AA40HHF5_CNENI</name>
<gene>
    <name evidence="3" type="ORF">QTO34_009251</name>
</gene>
<dbReference type="SUPFAM" id="SSF54117">
    <property type="entry name" value="Interleukin 8-like chemokines"/>
    <property type="match status" value="1"/>
</dbReference>
<evidence type="ECO:0000259" key="2">
    <source>
        <dbReference type="Pfam" id="PF00048"/>
    </source>
</evidence>
<dbReference type="Gene3D" id="2.40.50.40">
    <property type="match status" value="1"/>
</dbReference>
<dbReference type="AlphaFoldDB" id="A0AA40HHF5"/>
<sequence>MTLPWGREAEQSFLLSGKPLLRQDHEALCGCLLSPCASGCLLLSSALSTKCQTKKGRQVCANSSEAWVQDYMNDLDLN</sequence>
<reference evidence="3" key="1">
    <citation type="submission" date="2023-06" db="EMBL/GenBank/DDBJ databases">
        <title>Reference genome for the Northern bat (Eptesicus nilssonii), a most northern bat species.</title>
        <authorList>
            <person name="Laine V.N."/>
            <person name="Pulliainen A.T."/>
            <person name="Lilley T.M."/>
        </authorList>
    </citation>
    <scope>NUCLEOTIDE SEQUENCE</scope>
    <source>
        <strain evidence="3">BLF_Eptnil</strain>
        <tissue evidence="3">Kidney</tissue>
    </source>
</reference>
<keyword evidence="4" id="KW-1185">Reference proteome</keyword>
<comment type="caution">
    <text evidence="3">The sequence shown here is derived from an EMBL/GenBank/DDBJ whole genome shotgun (WGS) entry which is preliminary data.</text>
</comment>
<dbReference type="GO" id="GO:0005615">
    <property type="term" value="C:extracellular space"/>
    <property type="evidence" value="ECO:0007669"/>
    <property type="project" value="UniProtKB-KW"/>
</dbReference>
<dbReference type="Pfam" id="PF00048">
    <property type="entry name" value="IL8"/>
    <property type="match status" value="1"/>
</dbReference>
<dbReference type="EMBL" id="JAULJE010000020">
    <property type="protein sequence ID" value="KAK1331299.1"/>
    <property type="molecule type" value="Genomic_DNA"/>
</dbReference>
<organism evidence="3 4">
    <name type="scientific">Cnephaeus nilssonii</name>
    <name type="common">Northern bat</name>
    <name type="synonym">Eptesicus nilssonii</name>
    <dbReference type="NCBI Taxonomy" id="3371016"/>
    <lineage>
        <taxon>Eukaryota</taxon>
        <taxon>Metazoa</taxon>
        <taxon>Chordata</taxon>
        <taxon>Craniata</taxon>
        <taxon>Vertebrata</taxon>
        <taxon>Euteleostomi</taxon>
        <taxon>Mammalia</taxon>
        <taxon>Eutheria</taxon>
        <taxon>Laurasiatheria</taxon>
        <taxon>Chiroptera</taxon>
        <taxon>Yangochiroptera</taxon>
        <taxon>Vespertilionidae</taxon>
        <taxon>Cnephaeus</taxon>
    </lineage>
</organism>